<accession>B3MZE2</accession>
<proteinExistence type="predicted"/>
<evidence type="ECO:0000313" key="4">
    <source>
        <dbReference type="Proteomes" id="UP000007801"/>
    </source>
</evidence>
<dbReference type="eggNOG" id="ENOG502S33U">
    <property type="taxonomic scope" value="Eukaryota"/>
</dbReference>
<evidence type="ECO:0000256" key="1">
    <source>
        <dbReference type="SAM" id="MobiDB-lite"/>
    </source>
</evidence>
<dbReference type="HOGENOM" id="CLU_036340_0_0_1"/>
<dbReference type="EMBL" id="CH902635">
    <property type="protein sequence ID" value="EDV33743.2"/>
    <property type="molecule type" value="Genomic_DNA"/>
</dbReference>
<dbReference type="InParanoid" id="B3MZE2"/>
<dbReference type="AlphaFoldDB" id="B3MZE2"/>
<protein>
    <submittedName>
        <fullName evidence="3">Uncharacterized protein</fullName>
    </submittedName>
</protein>
<evidence type="ECO:0000313" key="3">
    <source>
        <dbReference type="EMBL" id="EDV33743.2"/>
    </source>
</evidence>
<reference evidence="3 4" key="1">
    <citation type="journal article" date="2007" name="Nature">
        <title>Evolution of genes and genomes on the Drosophila phylogeny.</title>
        <authorList>
            <consortium name="Drosophila 12 Genomes Consortium"/>
            <person name="Clark A.G."/>
            <person name="Eisen M.B."/>
            <person name="Smith D.R."/>
            <person name="Bergman C.M."/>
            <person name="Oliver B."/>
            <person name="Markow T.A."/>
            <person name="Kaufman T.C."/>
            <person name="Kellis M."/>
            <person name="Gelbart W."/>
            <person name="Iyer V.N."/>
            <person name="Pollard D.A."/>
            <person name="Sackton T.B."/>
            <person name="Larracuente A.M."/>
            <person name="Singh N.D."/>
            <person name="Abad J.P."/>
            <person name="Abt D.N."/>
            <person name="Adryan B."/>
            <person name="Aguade M."/>
            <person name="Akashi H."/>
            <person name="Anderson W.W."/>
            <person name="Aquadro C.F."/>
            <person name="Ardell D.H."/>
            <person name="Arguello R."/>
            <person name="Artieri C.G."/>
            <person name="Barbash D.A."/>
            <person name="Barker D."/>
            <person name="Barsanti P."/>
            <person name="Batterham P."/>
            <person name="Batzoglou S."/>
            <person name="Begun D."/>
            <person name="Bhutkar A."/>
            <person name="Blanco E."/>
            <person name="Bosak S.A."/>
            <person name="Bradley R.K."/>
            <person name="Brand A.D."/>
            <person name="Brent M.R."/>
            <person name="Brooks A.N."/>
            <person name="Brown R.H."/>
            <person name="Butlin R.K."/>
            <person name="Caggese C."/>
            <person name="Calvi B.R."/>
            <person name="Bernardo de Carvalho A."/>
            <person name="Caspi A."/>
            <person name="Castrezana S."/>
            <person name="Celniker S.E."/>
            <person name="Chang J.L."/>
            <person name="Chapple C."/>
            <person name="Chatterji S."/>
            <person name="Chinwalla A."/>
            <person name="Civetta A."/>
            <person name="Clifton S.W."/>
            <person name="Comeron J.M."/>
            <person name="Costello J.C."/>
            <person name="Coyne J.A."/>
            <person name="Daub J."/>
            <person name="David R.G."/>
            <person name="Delcher A.L."/>
            <person name="Delehaunty K."/>
            <person name="Do C.B."/>
            <person name="Ebling H."/>
            <person name="Edwards K."/>
            <person name="Eickbush T."/>
            <person name="Evans J.D."/>
            <person name="Filipski A."/>
            <person name="Findeiss S."/>
            <person name="Freyhult E."/>
            <person name="Fulton L."/>
            <person name="Fulton R."/>
            <person name="Garcia A.C."/>
            <person name="Gardiner A."/>
            <person name="Garfield D.A."/>
            <person name="Garvin B.E."/>
            <person name="Gibson G."/>
            <person name="Gilbert D."/>
            <person name="Gnerre S."/>
            <person name="Godfrey J."/>
            <person name="Good R."/>
            <person name="Gotea V."/>
            <person name="Gravely B."/>
            <person name="Greenberg A.J."/>
            <person name="Griffiths-Jones S."/>
            <person name="Gross S."/>
            <person name="Guigo R."/>
            <person name="Gustafson E.A."/>
            <person name="Haerty W."/>
            <person name="Hahn M.W."/>
            <person name="Halligan D.L."/>
            <person name="Halpern A.L."/>
            <person name="Halter G.M."/>
            <person name="Han M.V."/>
            <person name="Heger A."/>
            <person name="Hillier L."/>
            <person name="Hinrichs A.S."/>
            <person name="Holmes I."/>
            <person name="Hoskins R.A."/>
            <person name="Hubisz M.J."/>
            <person name="Hultmark D."/>
            <person name="Huntley M.A."/>
            <person name="Jaffe D.B."/>
            <person name="Jagadeeshan S."/>
            <person name="Jeck W.R."/>
            <person name="Johnson J."/>
            <person name="Jones C.D."/>
            <person name="Jordan W.C."/>
            <person name="Karpen G.H."/>
            <person name="Kataoka E."/>
            <person name="Keightley P.D."/>
            <person name="Kheradpour P."/>
            <person name="Kirkness E.F."/>
            <person name="Koerich L.B."/>
            <person name="Kristiansen K."/>
            <person name="Kudrna D."/>
            <person name="Kulathinal R.J."/>
            <person name="Kumar S."/>
            <person name="Kwok R."/>
            <person name="Lander E."/>
            <person name="Langley C.H."/>
            <person name="Lapoint R."/>
            <person name="Lazzaro B.P."/>
            <person name="Lee S.J."/>
            <person name="Levesque L."/>
            <person name="Li R."/>
            <person name="Lin C.F."/>
            <person name="Lin M.F."/>
            <person name="Lindblad-Toh K."/>
            <person name="Llopart A."/>
            <person name="Long M."/>
            <person name="Low L."/>
            <person name="Lozovsky E."/>
            <person name="Lu J."/>
            <person name="Luo M."/>
            <person name="Machado C.A."/>
            <person name="Makalowski W."/>
            <person name="Marzo M."/>
            <person name="Matsuda M."/>
            <person name="Matzkin L."/>
            <person name="McAllister B."/>
            <person name="McBride C.S."/>
            <person name="McKernan B."/>
            <person name="McKernan K."/>
            <person name="Mendez-Lago M."/>
            <person name="Minx P."/>
            <person name="Mollenhauer M.U."/>
            <person name="Montooth K."/>
            <person name="Mount S.M."/>
            <person name="Mu X."/>
            <person name="Myers E."/>
            <person name="Negre B."/>
            <person name="Newfeld S."/>
            <person name="Nielsen R."/>
            <person name="Noor M.A."/>
            <person name="O'Grady P."/>
            <person name="Pachter L."/>
            <person name="Papaceit M."/>
            <person name="Parisi M.J."/>
            <person name="Parisi M."/>
            <person name="Parts L."/>
            <person name="Pedersen J.S."/>
            <person name="Pesole G."/>
            <person name="Phillippy A.M."/>
            <person name="Ponting C.P."/>
            <person name="Pop M."/>
            <person name="Porcelli D."/>
            <person name="Powell J.R."/>
            <person name="Prohaska S."/>
            <person name="Pruitt K."/>
            <person name="Puig M."/>
            <person name="Quesneville H."/>
            <person name="Ram K.R."/>
            <person name="Rand D."/>
            <person name="Rasmussen M.D."/>
            <person name="Reed L.K."/>
            <person name="Reenan R."/>
            <person name="Reily A."/>
            <person name="Remington K.A."/>
            <person name="Rieger T.T."/>
            <person name="Ritchie M.G."/>
            <person name="Robin C."/>
            <person name="Rogers Y.H."/>
            <person name="Rohde C."/>
            <person name="Rozas J."/>
            <person name="Rubenfield M.J."/>
            <person name="Ruiz A."/>
            <person name="Russo S."/>
            <person name="Salzberg S.L."/>
            <person name="Sanchez-Gracia A."/>
            <person name="Saranga D.J."/>
            <person name="Sato H."/>
            <person name="Schaeffer S.W."/>
            <person name="Schatz M.C."/>
            <person name="Schlenke T."/>
            <person name="Schwartz R."/>
            <person name="Segarra C."/>
            <person name="Singh R.S."/>
            <person name="Sirot L."/>
            <person name="Sirota M."/>
            <person name="Sisneros N.B."/>
            <person name="Smith C.D."/>
            <person name="Smith T.F."/>
            <person name="Spieth J."/>
            <person name="Stage D.E."/>
            <person name="Stark A."/>
            <person name="Stephan W."/>
            <person name="Strausberg R.L."/>
            <person name="Strempel S."/>
            <person name="Sturgill D."/>
            <person name="Sutton G."/>
            <person name="Sutton G.G."/>
            <person name="Tao W."/>
            <person name="Teichmann S."/>
            <person name="Tobari Y.N."/>
            <person name="Tomimura Y."/>
            <person name="Tsolas J.M."/>
            <person name="Valente V.L."/>
            <person name="Venter E."/>
            <person name="Venter J.C."/>
            <person name="Vicario S."/>
            <person name="Vieira F.G."/>
            <person name="Vilella A.J."/>
            <person name="Villasante A."/>
            <person name="Walenz B."/>
            <person name="Wang J."/>
            <person name="Wasserman M."/>
            <person name="Watts T."/>
            <person name="Wilson D."/>
            <person name="Wilson R.K."/>
            <person name="Wing R.A."/>
            <person name="Wolfner M.F."/>
            <person name="Wong A."/>
            <person name="Wong G.K."/>
            <person name="Wu C.I."/>
            <person name="Wu G."/>
            <person name="Yamamoto D."/>
            <person name="Yang H.P."/>
            <person name="Yang S.P."/>
            <person name="Yorke J.A."/>
            <person name="Yoshida K."/>
            <person name="Zdobnov E."/>
            <person name="Zhang P."/>
            <person name="Zhang Y."/>
            <person name="Zimin A.V."/>
            <person name="Baldwin J."/>
            <person name="Abdouelleil A."/>
            <person name="Abdulkadir J."/>
            <person name="Abebe A."/>
            <person name="Abera B."/>
            <person name="Abreu J."/>
            <person name="Acer S.C."/>
            <person name="Aftuck L."/>
            <person name="Alexander A."/>
            <person name="An P."/>
            <person name="Anderson E."/>
            <person name="Anderson S."/>
            <person name="Arachi H."/>
            <person name="Azer M."/>
            <person name="Bachantsang P."/>
            <person name="Barry A."/>
            <person name="Bayul T."/>
            <person name="Berlin A."/>
            <person name="Bessette D."/>
            <person name="Bloom T."/>
            <person name="Blye J."/>
            <person name="Boguslavskiy L."/>
            <person name="Bonnet C."/>
            <person name="Boukhgalter B."/>
            <person name="Bourzgui I."/>
            <person name="Brown A."/>
            <person name="Cahill P."/>
            <person name="Channer S."/>
            <person name="Cheshatsang Y."/>
            <person name="Chuda L."/>
            <person name="Citroen M."/>
            <person name="Collymore A."/>
            <person name="Cooke P."/>
            <person name="Costello M."/>
            <person name="D'Aco K."/>
            <person name="Daza R."/>
            <person name="De Haan G."/>
            <person name="DeGray S."/>
            <person name="DeMaso C."/>
            <person name="Dhargay N."/>
            <person name="Dooley K."/>
            <person name="Dooley E."/>
            <person name="Doricent M."/>
            <person name="Dorje P."/>
            <person name="Dorjee K."/>
            <person name="Dupes A."/>
            <person name="Elong R."/>
            <person name="Falk J."/>
            <person name="Farina A."/>
            <person name="Faro S."/>
            <person name="Ferguson D."/>
            <person name="Fisher S."/>
            <person name="Foley C.D."/>
            <person name="Franke A."/>
            <person name="Friedrich D."/>
            <person name="Gadbois L."/>
            <person name="Gearin G."/>
            <person name="Gearin C.R."/>
            <person name="Giannoukos G."/>
            <person name="Goode T."/>
            <person name="Graham J."/>
            <person name="Grandbois E."/>
            <person name="Grewal S."/>
            <person name="Gyaltsen K."/>
            <person name="Hafez N."/>
            <person name="Hagos B."/>
            <person name="Hall J."/>
            <person name="Henson C."/>
            <person name="Hollinger A."/>
            <person name="Honan T."/>
            <person name="Huard M.D."/>
            <person name="Hughes L."/>
            <person name="Hurhula B."/>
            <person name="Husby M.E."/>
            <person name="Kamat A."/>
            <person name="Kanga B."/>
            <person name="Kashin S."/>
            <person name="Khazanovich D."/>
            <person name="Kisner P."/>
            <person name="Lance K."/>
            <person name="Lara M."/>
            <person name="Lee W."/>
            <person name="Lennon N."/>
            <person name="Letendre F."/>
            <person name="LeVine R."/>
            <person name="Lipovsky A."/>
            <person name="Liu X."/>
            <person name="Liu J."/>
            <person name="Liu S."/>
            <person name="Lokyitsang T."/>
            <person name="Lokyitsang Y."/>
            <person name="Lubonja R."/>
            <person name="Lui A."/>
            <person name="MacDonald P."/>
            <person name="Magnisalis V."/>
            <person name="Maru K."/>
            <person name="Matthews C."/>
            <person name="McCusker W."/>
            <person name="McDonough S."/>
            <person name="Mehta T."/>
            <person name="Meldrim J."/>
            <person name="Meneus L."/>
            <person name="Mihai O."/>
            <person name="Mihalev A."/>
            <person name="Mihova T."/>
            <person name="Mittelman R."/>
            <person name="Mlenga V."/>
            <person name="Montmayeur A."/>
            <person name="Mulrain L."/>
            <person name="Navidi A."/>
            <person name="Naylor J."/>
            <person name="Negash T."/>
            <person name="Nguyen T."/>
            <person name="Nguyen N."/>
            <person name="Nicol R."/>
            <person name="Norbu C."/>
            <person name="Norbu N."/>
            <person name="Novod N."/>
            <person name="O'Neill B."/>
            <person name="Osman S."/>
            <person name="Markiewicz E."/>
            <person name="Oyono O.L."/>
            <person name="Patti C."/>
            <person name="Phunkhang P."/>
            <person name="Pierre F."/>
            <person name="Priest M."/>
            <person name="Raghuraman S."/>
            <person name="Rege F."/>
            <person name="Reyes R."/>
            <person name="Rise C."/>
            <person name="Rogov P."/>
            <person name="Ross K."/>
            <person name="Ryan E."/>
            <person name="Settipalli S."/>
            <person name="Shea T."/>
            <person name="Sherpa N."/>
            <person name="Shi L."/>
            <person name="Shih D."/>
            <person name="Sparrow T."/>
            <person name="Spaulding J."/>
            <person name="Stalker J."/>
            <person name="Stange-Thomann N."/>
            <person name="Stavropoulos S."/>
            <person name="Stone C."/>
            <person name="Strader C."/>
            <person name="Tesfaye S."/>
            <person name="Thomson T."/>
            <person name="Thoulutsang Y."/>
            <person name="Thoulutsang D."/>
            <person name="Topham K."/>
            <person name="Topping I."/>
            <person name="Tsamla T."/>
            <person name="Vassiliev H."/>
            <person name="Vo A."/>
            <person name="Wangchuk T."/>
            <person name="Wangdi T."/>
            <person name="Weiand M."/>
            <person name="Wilkinson J."/>
            <person name="Wilson A."/>
            <person name="Yadav S."/>
            <person name="Young G."/>
            <person name="Yu Q."/>
            <person name="Zembek L."/>
            <person name="Zhong D."/>
            <person name="Zimmer A."/>
            <person name="Zwirko Z."/>
            <person name="Jaffe D.B."/>
            <person name="Alvarez P."/>
            <person name="Brockman W."/>
            <person name="Butler J."/>
            <person name="Chin C."/>
            <person name="Gnerre S."/>
            <person name="Grabherr M."/>
            <person name="Kleber M."/>
            <person name="Mauceli E."/>
            <person name="MacCallum I."/>
        </authorList>
    </citation>
    <scope>NUCLEOTIDE SEQUENCE [LARGE SCALE GENOMIC DNA]</scope>
    <source>
        <strain evidence="4">Tucson 14024-0371.13</strain>
    </source>
</reference>
<keyword evidence="4" id="KW-1185">Reference proteome</keyword>
<sequence>MRQLSREQLLALVLASVLCLVTISAVPLPSPAGNQELDVLQIPLANGKEIDVLTLGAKDQEQMIADRNKRTIGLLRELFPDITKEINTQINRIVNNVLQSVGPVVLGTVLNPAFDRGIHPRNPAPDSDESGPSTAMDTGSKDYDSLPEDLTRFLSFGGAGLAGGSSGGAGGAPGGNALGAGGSGNFLLDVVRLFSGSVQTQQGDEAANSVGGGGVSASASLGGDADADGDTTRNADGYTEGIPGPVTRLVVLANRGLANLVQDLILRVAATSEKFVNFKAKLITALI</sequence>
<feature type="signal peptide" evidence="2">
    <location>
        <begin position="1"/>
        <end position="25"/>
    </location>
</feature>
<keyword evidence="2" id="KW-0732">Signal</keyword>
<dbReference type="OrthoDB" id="8192083at2759"/>
<dbReference type="Proteomes" id="UP000007801">
    <property type="component" value="Unassembled WGS sequence"/>
</dbReference>
<evidence type="ECO:0000256" key="2">
    <source>
        <dbReference type="SAM" id="SignalP"/>
    </source>
</evidence>
<feature type="chain" id="PRO_5006455019" evidence="2">
    <location>
        <begin position="26"/>
        <end position="287"/>
    </location>
</feature>
<name>B3MZE2_DROAN</name>
<feature type="region of interest" description="Disordered" evidence="1">
    <location>
        <begin position="117"/>
        <end position="144"/>
    </location>
</feature>
<organism evidence="3 4">
    <name type="scientific">Drosophila ananassae</name>
    <name type="common">Fruit fly</name>
    <dbReference type="NCBI Taxonomy" id="7217"/>
    <lineage>
        <taxon>Eukaryota</taxon>
        <taxon>Metazoa</taxon>
        <taxon>Ecdysozoa</taxon>
        <taxon>Arthropoda</taxon>
        <taxon>Hexapoda</taxon>
        <taxon>Insecta</taxon>
        <taxon>Pterygota</taxon>
        <taxon>Neoptera</taxon>
        <taxon>Endopterygota</taxon>
        <taxon>Diptera</taxon>
        <taxon>Brachycera</taxon>
        <taxon>Muscomorpha</taxon>
        <taxon>Ephydroidea</taxon>
        <taxon>Drosophilidae</taxon>
        <taxon>Drosophila</taxon>
        <taxon>Sophophora</taxon>
    </lineage>
</organism>
<feature type="region of interest" description="Disordered" evidence="1">
    <location>
        <begin position="204"/>
        <end position="239"/>
    </location>
</feature>
<gene>
    <name evidence="3" type="primary">Dana\GF19160</name>
    <name evidence="3" type="synonym">dana_GLEANR_20874</name>
    <name evidence="3" type="ORF">GF19160</name>
</gene>